<evidence type="ECO:0000313" key="7">
    <source>
        <dbReference type="Proteomes" id="UP000032633"/>
    </source>
</evidence>
<dbReference type="AlphaFoldDB" id="A0A0D5NJN9"/>
<evidence type="ECO:0000259" key="5">
    <source>
        <dbReference type="PROSITE" id="PS50931"/>
    </source>
</evidence>
<dbReference type="GO" id="GO:0003700">
    <property type="term" value="F:DNA-binding transcription factor activity"/>
    <property type="evidence" value="ECO:0007669"/>
    <property type="project" value="InterPro"/>
</dbReference>
<dbReference type="RefSeq" id="WP_045670759.1">
    <property type="nucleotide sequence ID" value="NZ_CP011058.1"/>
</dbReference>
<dbReference type="PROSITE" id="PS50931">
    <property type="entry name" value="HTH_LYSR"/>
    <property type="match status" value="1"/>
</dbReference>
<comment type="similarity">
    <text evidence="1">Belongs to the LysR transcriptional regulatory family.</text>
</comment>
<dbReference type="InterPro" id="IPR005119">
    <property type="entry name" value="LysR_subst-bd"/>
</dbReference>
<dbReference type="CDD" id="cd05466">
    <property type="entry name" value="PBP2_LTTR_substrate"/>
    <property type="match status" value="1"/>
</dbReference>
<evidence type="ECO:0000256" key="2">
    <source>
        <dbReference type="ARBA" id="ARBA00023015"/>
    </source>
</evidence>
<dbReference type="Pfam" id="PF00126">
    <property type="entry name" value="HTH_1"/>
    <property type="match status" value="1"/>
</dbReference>
<dbReference type="PATRIC" id="fig|1126833.4.peg.2843"/>
<dbReference type="SUPFAM" id="SSF46785">
    <property type="entry name" value="Winged helix' DNA-binding domain"/>
    <property type="match status" value="1"/>
</dbReference>
<dbReference type="Gene3D" id="3.40.190.10">
    <property type="entry name" value="Periplasmic binding protein-like II"/>
    <property type="match status" value="2"/>
</dbReference>
<evidence type="ECO:0000256" key="3">
    <source>
        <dbReference type="ARBA" id="ARBA00023125"/>
    </source>
</evidence>
<accession>A0A0D5NJN9</accession>
<dbReference type="InterPro" id="IPR000847">
    <property type="entry name" value="LysR_HTH_N"/>
</dbReference>
<keyword evidence="3" id="KW-0238">DNA-binding</keyword>
<dbReference type="InterPro" id="IPR050950">
    <property type="entry name" value="HTH-type_LysR_regulators"/>
</dbReference>
<evidence type="ECO:0000256" key="1">
    <source>
        <dbReference type="ARBA" id="ARBA00009437"/>
    </source>
</evidence>
<organism evidence="6 7">
    <name type="scientific">Paenibacillus beijingensis</name>
    <dbReference type="NCBI Taxonomy" id="1126833"/>
    <lineage>
        <taxon>Bacteria</taxon>
        <taxon>Bacillati</taxon>
        <taxon>Bacillota</taxon>
        <taxon>Bacilli</taxon>
        <taxon>Bacillales</taxon>
        <taxon>Paenibacillaceae</taxon>
        <taxon>Paenibacillus</taxon>
    </lineage>
</organism>
<dbReference type="HOGENOM" id="CLU_039613_6_2_9"/>
<dbReference type="GO" id="GO:0003677">
    <property type="term" value="F:DNA binding"/>
    <property type="evidence" value="ECO:0007669"/>
    <property type="project" value="UniProtKB-KW"/>
</dbReference>
<proteinExistence type="inferred from homology"/>
<dbReference type="PRINTS" id="PR00039">
    <property type="entry name" value="HTHLYSR"/>
</dbReference>
<dbReference type="InterPro" id="IPR036388">
    <property type="entry name" value="WH-like_DNA-bd_sf"/>
</dbReference>
<name>A0A0D5NJN9_9BACL</name>
<evidence type="ECO:0000313" key="6">
    <source>
        <dbReference type="EMBL" id="AJY75330.1"/>
    </source>
</evidence>
<dbReference type="KEGG" id="pbj:VN24_13050"/>
<gene>
    <name evidence="6" type="ORF">VN24_13050</name>
</gene>
<reference evidence="7" key="2">
    <citation type="submission" date="2015-03" db="EMBL/GenBank/DDBJ databases">
        <title>Genome sequence of Paenibacillus beijingensis strain DSM 24997T.</title>
        <authorList>
            <person name="Kwak Y."/>
            <person name="Shin J.-H."/>
        </authorList>
    </citation>
    <scope>NUCLEOTIDE SEQUENCE [LARGE SCALE GENOMIC DNA]</scope>
    <source>
        <strain evidence="7">DSM 24997</strain>
    </source>
</reference>
<dbReference type="PANTHER" id="PTHR30419:SF24">
    <property type="entry name" value="HTH-TYPE TRANSCRIPTIONAL REGULATOR CZCR"/>
    <property type="match status" value="1"/>
</dbReference>
<dbReference type="STRING" id="1126833.VN24_13050"/>
<keyword evidence="4" id="KW-0804">Transcription</keyword>
<dbReference type="Proteomes" id="UP000032633">
    <property type="component" value="Chromosome"/>
</dbReference>
<dbReference type="Pfam" id="PF03466">
    <property type="entry name" value="LysR_substrate"/>
    <property type="match status" value="1"/>
</dbReference>
<sequence>MTFSQLQVFTKVVETGSFTKAGEALRMTQSAVSHAIANMESELGVPLIIRDKKQGIILSDFGKHILKLAGEILNRIDQIEQAAASEKGLDVGTIRIGSFPSATARLLPKIISKFKQQYPRIEVVLFDGDDHEVSEWLNNRVIDVGFVAQLGRNDKMIPLTKDKMVAVIPKGYQFGDAQAIPVWKLSDSPFIMSKGGCEPFIREIFAHAGLSPSVQFEARDTNTMLNMVQEGLGITIVPELALPDKLPDIEVRDLDPTFWRYLGLYCPHVDEVTPAIQKFISMGQSLFQALEQKVEDV</sequence>
<dbReference type="FunFam" id="1.10.10.10:FF:000001">
    <property type="entry name" value="LysR family transcriptional regulator"/>
    <property type="match status" value="1"/>
</dbReference>
<dbReference type="PANTHER" id="PTHR30419">
    <property type="entry name" value="HTH-TYPE TRANSCRIPTIONAL REGULATOR YBHD"/>
    <property type="match status" value="1"/>
</dbReference>
<keyword evidence="7" id="KW-1185">Reference proteome</keyword>
<feature type="domain" description="HTH lysR-type" evidence="5">
    <location>
        <begin position="1"/>
        <end position="59"/>
    </location>
</feature>
<protein>
    <recommendedName>
        <fullName evidence="5">HTH lysR-type domain-containing protein</fullName>
    </recommendedName>
</protein>
<dbReference type="InterPro" id="IPR036390">
    <property type="entry name" value="WH_DNA-bd_sf"/>
</dbReference>
<dbReference type="Gene3D" id="1.10.10.10">
    <property type="entry name" value="Winged helix-like DNA-binding domain superfamily/Winged helix DNA-binding domain"/>
    <property type="match status" value="1"/>
</dbReference>
<reference evidence="6 7" key="1">
    <citation type="journal article" date="2015" name="J. Biotechnol.">
        <title>Complete genome sequence of Paenibacillus beijingensis 7188(T) (=DSM 24997(T)), a novel rhizobacterium from jujube garden soil.</title>
        <authorList>
            <person name="Kwak Y."/>
            <person name="Shin J.H."/>
        </authorList>
    </citation>
    <scope>NUCLEOTIDE SEQUENCE [LARGE SCALE GENOMIC DNA]</scope>
    <source>
        <strain evidence="6 7">DSM 24997</strain>
    </source>
</reference>
<dbReference type="SUPFAM" id="SSF53850">
    <property type="entry name" value="Periplasmic binding protein-like II"/>
    <property type="match status" value="1"/>
</dbReference>
<dbReference type="GO" id="GO:0005829">
    <property type="term" value="C:cytosol"/>
    <property type="evidence" value="ECO:0007669"/>
    <property type="project" value="TreeGrafter"/>
</dbReference>
<keyword evidence="2" id="KW-0805">Transcription regulation</keyword>
<dbReference type="OrthoDB" id="63123at2"/>
<evidence type="ECO:0000256" key="4">
    <source>
        <dbReference type="ARBA" id="ARBA00023163"/>
    </source>
</evidence>
<dbReference type="EMBL" id="CP011058">
    <property type="protein sequence ID" value="AJY75330.1"/>
    <property type="molecule type" value="Genomic_DNA"/>
</dbReference>